<dbReference type="EMBL" id="LGRB01000009">
    <property type="protein sequence ID" value="OCT52110.1"/>
    <property type="molecule type" value="Genomic_DNA"/>
</dbReference>
<sequence>MDKREAENIPHTIVVHLPRFASKTDIREGSKDPSDDQFLATVHLWRLGLNYNVKRWMKPSSEMYVVKKTTNSSPRDSFSVSGS</sequence>
<evidence type="ECO:0000313" key="2">
    <source>
        <dbReference type="Proteomes" id="UP000094526"/>
    </source>
</evidence>
<gene>
    <name evidence="1" type="ORF">CLCR_09354</name>
</gene>
<proteinExistence type="predicted"/>
<organism evidence="1 2">
    <name type="scientific">Cladophialophora carrionii</name>
    <dbReference type="NCBI Taxonomy" id="86049"/>
    <lineage>
        <taxon>Eukaryota</taxon>
        <taxon>Fungi</taxon>
        <taxon>Dikarya</taxon>
        <taxon>Ascomycota</taxon>
        <taxon>Pezizomycotina</taxon>
        <taxon>Eurotiomycetes</taxon>
        <taxon>Chaetothyriomycetidae</taxon>
        <taxon>Chaetothyriales</taxon>
        <taxon>Herpotrichiellaceae</taxon>
        <taxon>Cladophialophora</taxon>
    </lineage>
</organism>
<accession>A0A1C1CUI7</accession>
<dbReference type="Proteomes" id="UP000094526">
    <property type="component" value="Unassembled WGS sequence"/>
</dbReference>
<dbReference type="OrthoDB" id="4981644at2759"/>
<dbReference type="AlphaFoldDB" id="A0A1C1CUI7"/>
<name>A0A1C1CUI7_9EURO</name>
<protein>
    <submittedName>
        <fullName evidence="1">Uncharacterized protein</fullName>
    </submittedName>
</protein>
<reference evidence="2" key="1">
    <citation type="submission" date="2015-07" db="EMBL/GenBank/DDBJ databases">
        <authorList>
            <person name="Teixeira M.M."/>
            <person name="Souza R.C."/>
            <person name="Almeida L.G."/>
            <person name="Vicente V.A."/>
            <person name="de Hoog S."/>
            <person name="Bocca A.L."/>
            <person name="de Almeida S.R."/>
            <person name="Vasconcelos A.T."/>
            <person name="Felipe M.S."/>
        </authorList>
    </citation>
    <scope>NUCLEOTIDE SEQUENCE [LARGE SCALE GENOMIC DNA]</scope>
    <source>
        <strain evidence="2">KSF</strain>
    </source>
</reference>
<evidence type="ECO:0000313" key="1">
    <source>
        <dbReference type="EMBL" id="OCT52110.1"/>
    </source>
</evidence>
<keyword evidence="2" id="KW-1185">Reference proteome</keyword>
<comment type="caution">
    <text evidence="1">The sequence shown here is derived from an EMBL/GenBank/DDBJ whole genome shotgun (WGS) entry which is preliminary data.</text>
</comment>
<dbReference type="VEuPathDB" id="FungiDB:CLCR_09354"/>